<dbReference type="SUPFAM" id="SSF55205">
    <property type="entry name" value="EPT/RTPC-like"/>
    <property type="match status" value="1"/>
</dbReference>
<dbReference type="PROSITE" id="PS00885">
    <property type="entry name" value="EPSP_SYNTHASE_2"/>
    <property type="match status" value="1"/>
</dbReference>
<feature type="binding site" evidence="7">
    <location>
        <position position="22"/>
    </location>
    <ligand>
        <name>3-phosphoshikimate</name>
        <dbReference type="ChEBI" id="CHEBI:145989"/>
    </ligand>
</feature>
<feature type="binding site" evidence="7">
    <location>
        <position position="339"/>
    </location>
    <ligand>
        <name>phosphoenolpyruvate</name>
        <dbReference type="ChEBI" id="CHEBI:58702"/>
    </ligand>
</feature>
<evidence type="ECO:0000256" key="1">
    <source>
        <dbReference type="ARBA" id="ARBA00004811"/>
    </source>
</evidence>
<evidence type="ECO:0000313" key="10">
    <source>
        <dbReference type="Proteomes" id="UP001165363"/>
    </source>
</evidence>
<dbReference type="InterPro" id="IPR036968">
    <property type="entry name" value="Enolpyruvate_Tfrase_sf"/>
</dbReference>
<feature type="active site" description="Proton acceptor" evidence="7">
    <location>
        <position position="308"/>
    </location>
</feature>
<comment type="pathway">
    <text evidence="1 7">Metabolic intermediate biosynthesis; chorismate biosynthesis; chorismate from D-erythrose 4-phosphate and phosphoenolpyruvate: step 6/7.</text>
</comment>
<dbReference type="RefSeq" id="WP_249848145.1">
    <property type="nucleotide sequence ID" value="NZ_JAMGBD010000001.1"/>
</dbReference>
<dbReference type="NCBIfam" id="TIGR01356">
    <property type="entry name" value="aroA"/>
    <property type="match status" value="1"/>
</dbReference>
<comment type="function">
    <text evidence="7">Catalyzes the transfer of the enolpyruvyl moiety of phosphoenolpyruvate (PEP) to the 5-hydroxyl of shikimate-3-phosphate (S3P) to produce enolpyruvyl shikimate-3-phosphate and inorganic phosphate.</text>
</comment>
<keyword evidence="7" id="KW-0963">Cytoplasm</keyword>
<reference evidence="9" key="1">
    <citation type="submission" date="2022-05" db="EMBL/GenBank/DDBJ databases">
        <authorList>
            <person name="Jo J.-H."/>
            <person name="Im W.-T."/>
        </authorList>
    </citation>
    <scope>NUCLEOTIDE SEQUENCE</scope>
    <source>
        <strain evidence="9">SE158</strain>
    </source>
</reference>
<dbReference type="PANTHER" id="PTHR21090:SF5">
    <property type="entry name" value="PENTAFUNCTIONAL AROM POLYPEPTIDE"/>
    <property type="match status" value="1"/>
</dbReference>
<dbReference type="PIRSF" id="PIRSF000505">
    <property type="entry name" value="EPSPS"/>
    <property type="match status" value="1"/>
</dbReference>
<evidence type="ECO:0000256" key="6">
    <source>
        <dbReference type="ARBA" id="ARBA00044633"/>
    </source>
</evidence>
<feature type="binding site" evidence="7">
    <location>
        <position position="26"/>
    </location>
    <ligand>
        <name>3-phosphoshikimate</name>
        <dbReference type="ChEBI" id="CHEBI:145989"/>
    </ligand>
</feature>
<dbReference type="InterPro" id="IPR023193">
    <property type="entry name" value="EPSP_synthase_CS"/>
</dbReference>
<dbReference type="InterPro" id="IPR013792">
    <property type="entry name" value="RNA3'P_cycl/enolpyr_Trfase_a/b"/>
</dbReference>
<comment type="subcellular location">
    <subcellularLocation>
        <location evidence="7">Cytoplasm</location>
    </subcellularLocation>
</comment>
<evidence type="ECO:0000256" key="5">
    <source>
        <dbReference type="ARBA" id="ARBA00023141"/>
    </source>
</evidence>
<evidence type="ECO:0000256" key="7">
    <source>
        <dbReference type="HAMAP-Rule" id="MF_00210"/>
    </source>
</evidence>
<dbReference type="EMBL" id="JAMGBD010000001">
    <property type="protein sequence ID" value="MCL6683972.1"/>
    <property type="molecule type" value="Genomic_DNA"/>
</dbReference>
<comment type="caution">
    <text evidence="7">Lacks conserved residue(s) required for the propagation of feature annotation.</text>
</comment>
<dbReference type="GO" id="GO:0003866">
    <property type="term" value="F:3-phosphoshikimate 1-carboxyvinyltransferase activity"/>
    <property type="evidence" value="ECO:0007669"/>
    <property type="project" value="UniProtKB-EC"/>
</dbReference>
<comment type="catalytic activity">
    <reaction evidence="6">
        <text>3-phosphoshikimate + phosphoenolpyruvate = 5-O-(1-carboxyvinyl)-3-phosphoshikimate + phosphate</text>
        <dbReference type="Rhea" id="RHEA:21256"/>
        <dbReference type="ChEBI" id="CHEBI:43474"/>
        <dbReference type="ChEBI" id="CHEBI:57701"/>
        <dbReference type="ChEBI" id="CHEBI:58702"/>
        <dbReference type="ChEBI" id="CHEBI:145989"/>
        <dbReference type="EC" id="2.5.1.19"/>
    </reaction>
    <physiologicalReaction direction="left-to-right" evidence="6">
        <dbReference type="Rhea" id="RHEA:21257"/>
    </physiologicalReaction>
</comment>
<evidence type="ECO:0000256" key="2">
    <source>
        <dbReference type="ARBA" id="ARBA00009948"/>
    </source>
</evidence>
<dbReference type="InterPro" id="IPR001986">
    <property type="entry name" value="Enolpyruvate_Tfrase_dom"/>
</dbReference>
<gene>
    <name evidence="7 9" type="primary">aroA</name>
    <name evidence="9" type="ORF">LZ536_08690</name>
</gene>
<feature type="binding site" evidence="7">
    <location>
        <position position="335"/>
    </location>
    <ligand>
        <name>3-phosphoshikimate</name>
        <dbReference type="ChEBI" id="CHEBI:145989"/>
    </ligand>
</feature>
<comment type="similarity">
    <text evidence="2 7">Belongs to the EPSP synthase family.</text>
</comment>
<dbReference type="CDD" id="cd01556">
    <property type="entry name" value="EPSP_synthase"/>
    <property type="match status" value="1"/>
</dbReference>
<protein>
    <recommendedName>
        <fullName evidence="7">3-phosphoshikimate 1-carboxyvinyltransferase</fullName>
        <ecNumber evidence="7">2.5.1.19</ecNumber>
    </recommendedName>
    <alternativeName>
        <fullName evidence="7">5-enolpyruvylshikimate-3-phosphate synthase</fullName>
        <shortName evidence="7">EPSP synthase</shortName>
        <shortName evidence="7">EPSPS</shortName>
    </alternativeName>
</protein>
<dbReference type="PANTHER" id="PTHR21090">
    <property type="entry name" value="AROM/DEHYDROQUINATE SYNTHASE"/>
    <property type="match status" value="1"/>
</dbReference>
<evidence type="ECO:0000313" key="9">
    <source>
        <dbReference type="EMBL" id="MCL6683972.1"/>
    </source>
</evidence>
<dbReference type="Proteomes" id="UP001165363">
    <property type="component" value="Unassembled WGS sequence"/>
</dbReference>
<sequence length="425" mass="44490">MDLRSMRSGPISGIAEIPGDKSCSHRALILGALADGETRISGLLVSEDVMATRRAVEAFGARVEEVDSQWRVTGAKWRSPPGPIDCGNSGTTARILMGAAAGFDLTATFTGDDSLSRRPMARVMQPLARMGAELGGGDRLPITLRGRRLGGIDWVNEPSSAQVKSALLLAGLKAHGAVTVREPSLSRDHTEIMLREFGCDVVQGDDFVALGDMRELTGCEIAIGADPSSAAFALTAAAIVPGSSVEVRDLLVNPLRTGLFESLDEMGADVELSDKRLQSGEVVATLRIGHAPLQPIEIPPERIPAMIDEIPLLAVAAAFADGESAIHGLAELRHKESNRLDAVIAGLTACGVTVVAGGDSLHIVGRGRVRGGARIAAQGDHRIAMAFLVLGLASDEPVTVDSAEMISTSFPGFAETMRALGANIE</sequence>
<dbReference type="PROSITE" id="PS00104">
    <property type="entry name" value="EPSP_SYNTHASE_1"/>
    <property type="match status" value="1"/>
</dbReference>
<feature type="binding site" evidence="7">
    <location>
        <position position="162"/>
    </location>
    <ligand>
        <name>phosphoenolpyruvate</name>
        <dbReference type="ChEBI" id="CHEBI:58702"/>
    </ligand>
</feature>
<feature type="domain" description="Enolpyruvate transferase" evidence="8">
    <location>
        <begin position="9"/>
        <end position="417"/>
    </location>
</feature>
<keyword evidence="5 7" id="KW-0057">Aromatic amino acid biosynthesis</keyword>
<feature type="binding site" evidence="7">
    <location>
        <position position="21"/>
    </location>
    <ligand>
        <name>3-phosphoshikimate</name>
        <dbReference type="ChEBI" id="CHEBI:145989"/>
    </ligand>
</feature>
<evidence type="ECO:0000256" key="4">
    <source>
        <dbReference type="ARBA" id="ARBA00022679"/>
    </source>
</evidence>
<keyword evidence="4 7" id="KW-0808">Transferase</keyword>
<evidence type="ECO:0000259" key="8">
    <source>
        <dbReference type="Pfam" id="PF00275"/>
    </source>
</evidence>
<name>A0ABT0RMV0_9SPHN</name>
<keyword evidence="3 7" id="KW-0028">Amino-acid biosynthesis</keyword>
<dbReference type="EC" id="2.5.1.19" evidence="7"/>
<dbReference type="Gene3D" id="3.65.10.10">
    <property type="entry name" value="Enolpyruvate transferase domain"/>
    <property type="match status" value="2"/>
</dbReference>
<evidence type="ECO:0000256" key="3">
    <source>
        <dbReference type="ARBA" id="ARBA00022605"/>
    </source>
</evidence>
<feature type="binding site" evidence="7">
    <location>
        <position position="21"/>
    </location>
    <ligand>
        <name>phosphoenolpyruvate</name>
        <dbReference type="ChEBI" id="CHEBI:58702"/>
    </ligand>
</feature>
<dbReference type="InterPro" id="IPR006264">
    <property type="entry name" value="EPSP_synthase"/>
</dbReference>
<comment type="subunit">
    <text evidence="7">Monomer.</text>
</comment>
<dbReference type="Pfam" id="PF00275">
    <property type="entry name" value="EPSP_synthase"/>
    <property type="match status" value="1"/>
</dbReference>
<keyword evidence="10" id="KW-1185">Reference proteome</keyword>
<comment type="caution">
    <text evidence="9">The sequence shown here is derived from an EMBL/GenBank/DDBJ whole genome shotgun (WGS) entry which is preliminary data.</text>
</comment>
<feature type="binding site" evidence="7">
    <location>
        <position position="90"/>
    </location>
    <ligand>
        <name>phosphoenolpyruvate</name>
        <dbReference type="ChEBI" id="CHEBI:58702"/>
    </ligand>
</feature>
<feature type="binding site" evidence="7">
    <location>
        <position position="382"/>
    </location>
    <ligand>
        <name>phosphoenolpyruvate</name>
        <dbReference type="ChEBI" id="CHEBI:58702"/>
    </ligand>
</feature>
<feature type="binding site" evidence="7">
    <location>
        <position position="308"/>
    </location>
    <ligand>
        <name>3-phosphoshikimate</name>
        <dbReference type="ChEBI" id="CHEBI:145989"/>
    </ligand>
</feature>
<feature type="binding site" evidence="7">
    <location>
        <position position="162"/>
    </location>
    <ligand>
        <name>3-phosphoshikimate</name>
        <dbReference type="ChEBI" id="CHEBI:145989"/>
    </ligand>
</feature>
<accession>A0ABT0RMV0</accession>
<feature type="binding site" evidence="7">
    <location>
        <position position="160"/>
    </location>
    <ligand>
        <name>3-phosphoshikimate</name>
        <dbReference type="ChEBI" id="CHEBI:145989"/>
    </ligand>
</feature>
<feature type="binding site" evidence="7">
    <location>
        <position position="118"/>
    </location>
    <ligand>
        <name>phosphoenolpyruvate</name>
        <dbReference type="ChEBI" id="CHEBI:58702"/>
    </ligand>
</feature>
<proteinExistence type="inferred from homology"/>
<dbReference type="HAMAP" id="MF_00210">
    <property type="entry name" value="EPSP_synth"/>
    <property type="match status" value="1"/>
</dbReference>
<organism evidence="9 10">
    <name type="scientific">Sphingomonas alba</name>
    <dbReference type="NCBI Taxonomy" id="2908208"/>
    <lineage>
        <taxon>Bacteria</taxon>
        <taxon>Pseudomonadati</taxon>
        <taxon>Pseudomonadota</taxon>
        <taxon>Alphaproteobacteria</taxon>
        <taxon>Sphingomonadales</taxon>
        <taxon>Sphingomonadaceae</taxon>
        <taxon>Sphingomonas</taxon>
    </lineage>
</organism>